<feature type="transmembrane region" description="Helical" evidence="7">
    <location>
        <begin position="386"/>
        <end position="411"/>
    </location>
</feature>
<keyword evidence="4 7" id="KW-1133">Transmembrane helix</keyword>
<dbReference type="EMBL" id="JADCTT010000003">
    <property type="protein sequence ID" value="KAF9754468.1"/>
    <property type="molecule type" value="Genomic_DNA"/>
</dbReference>
<feature type="transmembrane region" description="Helical" evidence="7">
    <location>
        <begin position="146"/>
        <end position="166"/>
    </location>
</feature>
<evidence type="ECO:0000256" key="1">
    <source>
        <dbReference type="ARBA" id="ARBA00004141"/>
    </source>
</evidence>
<reference evidence="10" key="2">
    <citation type="submission" date="2020-10" db="EMBL/GenBank/DDBJ databases">
        <title>High-Quality Genome Resource of Clonostachys rosea strain S41 by Oxford Nanopore Long-Read Sequencing.</title>
        <authorList>
            <person name="Wang H."/>
        </authorList>
    </citation>
    <scope>NUCLEOTIDE SEQUENCE</scope>
    <source>
        <strain evidence="10">S41</strain>
    </source>
</reference>
<gene>
    <name evidence="9" type="ORF">BN869_000006631_1</name>
    <name evidence="10" type="ORF">IM811_009909</name>
</gene>
<feature type="transmembrane region" description="Helical" evidence="7">
    <location>
        <begin position="460"/>
        <end position="479"/>
    </location>
</feature>
<evidence type="ECO:0000259" key="8">
    <source>
        <dbReference type="PROSITE" id="PS50850"/>
    </source>
</evidence>
<keyword evidence="3 7" id="KW-0812">Transmembrane</keyword>
<sequence length="497" mass="54132">MTAKPKSNSNGASHEEATERTPLFRNLPSDGEDSENDGDQPVKKPLDKVQMFLLCYARMMEPIAYFAIFPFIAEMVERNGRLPESDIGFYSGLIESLFSAIQMFVLIFWGRLSDIVGRKPILIYSMVGMSITPVLFCMSTTIWQMIMFRCIAGVFSGSNLVIRTMVSENSTPETQARAFSWFAFGGNIGLVLGPILGGIFANPVKQYPDIFEGIEFFEKYPYALPGIITGGICATGVIACSLYLKETLVKDKAPVIDASGELVQQPEPLMSMAEIIRSPGVTFVLWLYTHVMLLAFLFTAILPVALYTSVELGGIGFDTHQITVWMTVQGVSQATWLVLAFPLLHKRFGNHGVLNLCSTMYPIFFGLFILLNVLLRNGSPSATTWFWILAAVSSTVGPGVSMAFTGVQLALNDVAPGPRVLGTLNAIALTFASALRAVAPGVATVVYAIGVRNQILGGQLAWVILIPIACVFTVGSRWLPDGKRPQSSSDSTEDEDA</sequence>
<evidence type="ECO:0000256" key="2">
    <source>
        <dbReference type="ARBA" id="ARBA00022448"/>
    </source>
</evidence>
<feature type="transmembrane region" description="Helical" evidence="7">
    <location>
        <begin position="222"/>
        <end position="244"/>
    </location>
</feature>
<dbReference type="PROSITE" id="PS50850">
    <property type="entry name" value="MFS"/>
    <property type="match status" value="1"/>
</dbReference>
<name>A0A0B7JZL4_BIOOC</name>
<dbReference type="PRINTS" id="PR01035">
    <property type="entry name" value="TCRTETA"/>
</dbReference>
<dbReference type="Gene3D" id="1.20.1250.20">
    <property type="entry name" value="MFS general substrate transporter like domains"/>
    <property type="match status" value="1"/>
</dbReference>
<dbReference type="Proteomes" id="UP000616885">
    <property type="component" value="Unassembled WGS sequence"/>
</dbReference>
<dbReference type="InterPro" id="IPR036259">
    <property type="entry name" value="MFS_trans_sf"/>
</dbReference>
<feature type="domain" description="Major facilitator superfamily (MFS) profile" evidence="8">
    <location>
        <begin position="50"/>
        <end position="484"/>
    </location>
</feature>
<evidence type="ECO:0000256" key="6">
    <source>
        <dbReference type="SAM" id="MobiDB-lite"/>
    </source>
</evidence>
<dbReference type="InterPro" id="IPR011701">
    <property type="entry name" value="MFS"/>
</dbReference>
<feature type="transmembrane region" description="Helical" evidence="7">
    <location>
        <begin position="51"/>
        <end position="72"/>
    </location>
</feature>
<dbReference type="CDD" id="cd17330">
    <property type="entry name" value="MFS_SLC46_TetA_like"/>
    <property type="match status" value="1"/>
</dbReference>
<dbReference type="PANTHER" id="PTHR23504:SF3">
    <property type="entry name" value="MAJOR FACILITATOR SUPERFAMILY (MFS) PROFILE DOMAIN-CONTAINING PROTEIN"/>
    <property type="match status" value="1"/>
</dbReference>
<feature type="transmembrane region" description="Helical" evidence="7">
    <location>
        <begin position="178"/>
        <end position="202"/>
    </location>
</feature>
<feature type="transmembrane region" description="Helical" evidence="7">
    <location>
        <begin position="423"/>
        <end position="448"/>
    </location>
</feature>
<dbReference type="SUPFAM" id="SSF103473">
    <property type="entry name" value="MFS general substrate transporter"/>
    <property type="match status" value="1"/>
</dbReference>
<feature type="compositionally biased region" description="Polar residues" evidence="6">
    <location>
        <begin position="1"/>
        <end position="12"/>
    </location>
</feature>
<evidence type="ECO:0000256" key="7">
    <source>
        <dbReference type="SAM" id="Phobius"/>
    </source>
</evidence>
<evidence type="ECO:0000256" key="5">
    <source>
        <dbReference type="ARBA" id="ARBA00023136"/>
    </source>
</evidence>
<dbReference type="InterPro" id="IPR020846">
    <property type="entry name" value="MFS_dom"/>
</dbReference>
<dbReference type="Pfam" id="PF07690">
    <property type="entry name" value="MFS_1"/>
    <property type="match status" value="1"/>
</dbReference>
<dbReference type="GO" id="GO:0016020">
    <property type="term" value="C:membrane"/>
    <property type="evidence" value="ECO:0007669"/>
    <property type="project" value="UniProtKB-SubCell"/>
</dbReference>
<feature type="transmembrane region" description="Helical" evidence="7">
    <location>
        <begin position="353"/>
        <end position="374"/>
    </location>
</feature>
<reference evidence="9" key="1">
    <citation type="submission" date="2015-01" db="EMBL/GenBank/DDBJ databases">
        <authorList>
            <person name="Durling Mikael"/>
        </authorList>
    </citation>
    <scope>NUCLEOTIDE SEQUENCE</scope>
</reference>
<dbReference type="GO" id="GO:0022857">
    <property type="term" value="F:transmembrane transporter activity"/>
    <property type="evidence" value="ECO:0007669"/>
    <property type="project" value="InterPro"/>
</dbReference>
<evidence type="ECO:0000256" key="4">
    <source>
        <dbReference type="ARBA" id="ARBA00022989"/>
    </source>
</evidence>
<keyword evidence="5 7" id="KW-0472">Membrane</keyword>
<feature type="transmembrane region" description="Helical" evidence="7">
    <location>
        <begin position="280"/>
        <end position="302"/>
    </location>
</feature>
<dbReference type="PANTHER" id="PTHR23504">
    <property type="entry name" value="MAJOR FACILITATOR SUPERFAMILY DOMAIN-CONTAINING PROTEIN 10"/>
    <property type="match status" value="1"/>
</dbReference>
<accession>A0A0B7JZL4</accession>
<evidence type="ECO:0000256" key="3">
    <source>
        <dbReference type="ARBA" id="ARBA00022692"/>
    </source>
</evidence>
<keyword evidence="2" id="KW-0813">Transport</keyword>
<evidence type="ECO:0000313" key="10">
    <source>
        <dbReference type="EMBL" id="KAF9754468.1"/>
    </source>
</evidence>
<protein>
    <recommendedName>
        <fullName evidence="8">Major facilitator superfamily (MFS) profile domain-containing protein</fullName>
    </recommendedName>
</protein>
<feature type="region of interest" description="Disordered" evidence="6">
    <location>
        <begin position="1"/>
        <end position="43"/>
    </location>
</feature>
<comment type="subcellular location">
    <subcellularLocation>
        <location evidence="1">Membrane</location>
        <topology evidence="1">Multi-pass membrane protein</topology>
    </subcellularLocation>
</comment>
<feature type="transmembrane region" description="Helical" evidence="7">
    <location>
        <begin position="322"/>
        <end position="341"/>
    </location>
</feature>
<evidence type="ECO:0000313" key="9">
    <source>
        <dbReference type="EMBL" id="CEO50573.1"/>
    </source>
</evidence>
<dbReference type="AlphaFoldDB" id="A0A0B7JZL4"/>
<dbReference type="EMBL" id="CDPU01000019">
    <property type="protein sequence ID" value="CEO50573.1"/>
    <property type="molecule type" value="Genomic_DNA"/>
</dbReference>
<feature type="transmembrane region" description="Helical" evidence="7">
    <location>
        <begin position="87"/>
        <end position="109"/>
    </location>
</feature>
<organism evidence="9">
    <name type="scientific">Bionectria ochroleuca</name>
    <name type="common">Gliocladium roseum</name>
    <dbReference type="NCBI Taxonomy" id="29856"/>
    <lineage>
        <taxon>Eukaryota</taxon>
        <taxon>Fungi</taxon>
        <taxon>Dikarya</taxon>
        <taxon>Ascomycota</taxon>
        <taxon>Pezizomycotina</taxon>
        <taxon>Sordariomycetes</taxon>
        <taxon>Hypocreomycetidae</taxon>
        <taxon>Hypocreales</taxon>
        <taxon>Bionectriaceae</taxon>
        <taxon>Clonostachys</taxon>
    </lineage>
</organism>
<feature type="transmembrane region" description="Helical" evidence="7">
    <location>
        <begin position="121"/>
        <end position="140"/>
    </location>
</feature>
<proteinExistence type="predicted"/>
<dbReference type="InterPro" id="IPR001958">
    <property type="entry name" value="Tet-R_TetA/multi-R_MdtG-like"/>
</dbReference>